<keyword evidence="2" id="KW-1185">Reference proteome</keyword>
<comment type="caution">
    <text evidence="1">The sequence shown here is derived from an EMBL/GenBank/DDBJ whole genome shotgun (WGS) entry which is preliminary data.</text>
</comment>
<organism evidence="1 2">
    <name type="scientific">Lacrimispora xylanisolvens</name>
    <dbReference type="NCBI Taxonomy" id="384636"/>
    <lineage>
        <taxon>Bacteria</taxon>
        <taxon>Bacillati</taxon>
        <taxon>Bacillota</taxon>
        <taxon>Clostridia</taxon>
        <taxon>Lachnospirales</taxon>
        <taxon>Lachnospiraceae</taxon>
        <taxon>Lacrimispora</taxon>
    </lineage>
</organism>
<name>A0A2S6HJB5_9FIRM</name>
<reference evidence="1 2" key="1">
    <citation type="submission" date="2018-02" db="EMBL/GenBank/DDBJ databases">
        <title>Genomic Encyclopedia of Archaeal and Bacterial Type Strains, Phase II (KMG-II): from individual species to whole genera.</title>
        <authorList>
            <person name="Goeker M."/>
        </authorList>
    </citation>
    <scope>NUCLEOTIDE SEQUENCE [LARGE SCALE GENOMIC DNA]</scope>
    <source>
        <strain evidence="1 2">DSM 3808</strain>
    </source>
</reference>
<accession>A0A2S6HJB5</accession>
<evidence type="ECO:0000313" key="2">
    <source>
        <dbReference type="Proteomes" id="UP000237749"/>
    </source>
</evidence>
<sequence>MDDDSIVRITEFIHALKIFITAAKRLKDEDMRYLKQIVKMMEKKMEGN</sequence>
<dbReference type="Proteomes" id="UP000237749">
    <property type="component" value="Unassembled WGS sequence"/>
</dbReference>
<dbReference type="EMBL" id="PTJA01000016">
    <property type="protein sequence ID" value="PPK77565.1"/>
    <property type="molecule type" value="Genomic_DNA"/>
</dbReference>
<dbReference type="AlphaFoldDB" id="A0A2S6HJB5"/>
<dbReference type="RefSeq" id="WP_170072573.1">
    <property type="nucleotide sequence ID" value="NZ_PTJA01000016.1"/>
</dbReference>
<evidence type="ECO:0000313" key="1">
    <source>
        <dbReference type="EMBL" id="PPK77565.1"/>
    </source>
</evidence>
<proteinExistence type="predicted"/>
<gene>
    <name evidence="1" type="ORF">BXY41_116104</name>
</gene>
<protein>
    <submittedName>
        <fullName evidence="1">Uncharacterized protein</fullName>
    </submittedName>
</protein>